<dbReference type="KEGG" id="apra:G3A50_00405"/>
<dbReference type="InterPro" id="IPR036465">
    <property type="entry name" value="vWFA_dom_sf"/>
</dbReference>
<dbReference type="AlphaFoldDB" id="A0A6P1YSJ4"/>
<name>A0A6P1YSJ4_9HYPH</name>
<gene>
    <name evidence="1" type="ORF">G3A50_00405</name>
</gene>
<dbReference type="SUPFAM" id="SSF53300">
    <property type="entry name" value="vWA-like"/>
    <property type="match status" value="1"/>
</dbReference>
<organism evidence="1 2">
    <name type="scientific">Ancylobacter pratisalsi</name>
    <dbReference type="NCBI Taxonomy" id="1745854"/>
    <lineage>
        <taxon>Bacteria</taxon>
        <taxon>Pseudomonadati</taxon>
        <taxon>Pseudomonadota</taxon>
        <taxon>Alphaproteobacteria</taxon>
        <taxon>Hyphomicrobiales</taxon>
        <taxon>Xanthobacteraceae</taxon>
        <taxon>Ancylobacter</taxon>
    </lineage>
</organism>
<keyword evidence="2" id="KW-1185">Reference proteome</keyword>
<dbReference type="RefSeq" id="WP_163077144.1">
    <property type="nucleotide sequence ID" value="NZ_CP048630.1"/>
</dbReference>
<sequence>MASDKLKPTAQSPAPTADVAAFLAQVKARPPIAAGQRGRLIFALDATLSRQPTWDLACSLQAEMFKEVAAIGGLDIQLVYYRGINECRASPWVADAAKLGALMGRIDCQGGRTQISRVLRHAASQIDKGPVGAVVFIGDAMEEPVDTLCAEAGPLALRGIPVLMFQEGHDAVAEQAFREVARLTRGAWCRFDAGAAAQLRALLLAAATYAAGGTAALTALARSSDGARRLISAFGDRR</sequence>
<protein>
    <submittedName>
        <fullName evidence="1">VWA domain-containing protein</fullName>
    </submittedName>
</protein>
<evidence type="ECO:0000313" key="1">
    <source>
        <dbReference type="EMBL" id="QIB36005.1"/>
    </source>
</evidence>
<proteinExistence type="predicted"/>
<dbReference type="EMBL" id="CP048630">
    <property type="protein sequence ID" value="QIB36005.1"/>
    <property type="molecule type" value="Genomic_DNA"/>
</dbReference>
<dbReference type="Proteomes" id="UP000464751">
    <property type="component" value="Chromosome"/>
</dbReference>
<reference evidence="1 2" key="1">
    <citation type="submission" date="2020-02" db="EMBL/GenBank/DDBJ databases">
        <authorList>
            <person name="Li G."/>
        </authorList>
    </citation>
    <scope>NUCLEOTIDE SEQUENCE [LARGE SCALE GENOMIC DNA]</scope>
    <source>
        <strain evidence="1 2">DSM 102029</strain>
    </source>
</reference>
<evidence type="ECO:0000313" key="2">
    <source>
        <dbReference type="Proteomes" id="UP000464751"/>
    </source>
</evidence>
<accession>A0A6P1YSJ4</accession>